<sequence length="230" mass="25077">MSSTRREPRSRPETLERRREILRAAMATFGAKGYNKGPLTEIAEQVNMTHAGILHHFGSKNQLLLEVLRYRDESDVAELAEQHIPDGVDLFRHLVRTAFLNADRAGIVQAYAVLSAESVTDDHPARSFFEERYRTLRTEVVEAFRVLCAERGVEAPETVERAAASILAVMDGLQVQWLLDPTAVDLGEASAFAIEAIVAQVLDPRATPVGDTAADEGPGADAPTGQGATT</sequence>
<protein>
    <submittedName>
        <fullName evidence="8">TetR family transcriptional regulator</fullName>
    </submittedName>
</protein>
<keyword evidence="3 5" id="KW-0238">DNA-binding</keyword>
<dbReference type="AlphaFoldDB" id="A0A2W5X3R2"/>
<dbReference type="InterPro" id="IPR001647">
    <property type="entry name" value="HTH_TetR"/>
</dbReference>
<dbReference type="Pfam" id="PF13977">
    <property type="entry name" value="TetR_C_6"/>
    <property type="match status" value="1"/>
</dbReference>
<accession>A0A2W5X3R2</accession>
<dbReference type="SUPFAM" id="SSF46689">
    <property type="entry name" value="Homeodomain-like"/>
    <property type="match status" value="1"/>
</dbReference>
<evidence type="ECO:0000256" key="4">
    <source>
        <dbReference type="ARBA" id="ARBA00023163"/>
    </source>
</evidence>
<dbReference type="InterPro" id="IPR009057">
    <property type="entry name" value="Homeodomain-like_sf"/>
</dbReference>
<evidence type="ECO:0000313" key="8">
    <source>
        <dbReference type="EMBL" id="PZR55045.1"/>
    </source>
</evidence>
<evidence type="ECO:0000256" key="6">
    <source>
        <dbReference type="SAM" id="MobiDB-lite"/>
    </source>
</evidence>
<evidence type="ECO:0000256" key="2">
    <source>
        <dbReference type="ARBA" id="ARBA00023015"/>
    </source>
</evidence>
<feature type="region of interest" description="Disordered" evidence="6">
    <location>
        <begin position="208"/>
        <end position="230"/>
    </location>
</feature>
<comment type="caution">
    <text evidence="8">The sequence shown here is derived from an EMBL/GenBank/DDBJ whole genome shotgun (WGS) entry which is preliminary data.</text>
</comment>
<dbReference type="Proteomes" id="UP000248783">
    <property type="component" value="Unassembled WGS sequence"/>
</dbReference>
<evidence type="ECO:0000313" key="9">
    <source>
        <dbReference type="Proteomes" id="UP000248783"/>
    </source>
</evidence>
<dbReference type="EMBL" id="QKWH01000001">
    <property type="protein sequence ID" value="PZR55045.1"/>
    <property type="molecule type" value="Genomic_DNA"/>
</dbReference>
<proteinExistence type="predicted"/>
<dbReference type="PRINTS" id="PR00455">
    <property type="entry name" value="HTHTETR"/>
</dbReference>
<feature type="domain" description="HTH tetR-type" evidence="7">
    <location>
        <begin position="15"/>
        <end position="75"/>
    </location>
</feature>
<keyword evidence="9" id="KW-1185">Reference proteome</keyword>
<dbReference type="PANTHER" id="PTHR30055:SF234">
    <property type="entry name" value="HTH-TYPE TRANSCRIPTIONAL REGULATOR BETI"/>
    <property type="match status" value="1"/>
</dbReference>
<dbReference type="GO" id="GO:0000976">
    <property type="term" value="F:transcription cis-regulatory region binding"/>
    <property type="evidence" value="ECO:0007669"/>
    <property type="project" value="TreeGrafter"/>
</dbReference>
<dbReference type="Pfam" id="PF00440">
    <property type="entry name" value="TetR_N"/>
    <property type="match status" value="1"/>
</dbReference>
<organism evidence="8 9">
    <name type="scientific">Xylanimonas oleitrophica</name>
    <dbReference type="NCBI Taxonomy" id="2607479"/>
    <lineage>
        <taxon>Bacteria</taxon>
        <taxon>Bacillati</taxon>
        <taxon>Actinomycetota</taxon>
        <taxon>Actinomycetes</taxon>
        <taxon>Micrococcales</taxon>
        <taxon>Promicromonosporaceae</taxon>
        <taxon>Xylanimonas</taxon>
    </lineage>
</organism>
<dbReference type="SUPFAM" id="SSF48498">
    <property type="entry name" value="Tetracyclin repressor-like, C-terminal domain"/>
    <property type="match status" value="1"/>
</dbReference>
<gene>
    <name evidence="8" type="ORF">DNL40_01230</name>
</gene>
<name>A0A2W5X3R2_9MICO</name>
<evidence type="ECO:0000256" key="1">
    <source>
        <dbReference type="ARBA" id="ARBA00022491"/>
    </source>
</evidence>
<dbReference type="Gene3D" id="1.10.357.10">
    <property type="entry name" value="Tetracycline Repressor, domain 2"/>
    <property type="match status" value="1"/>
</dbReference>
<dbReference type="PROSITE" id="PS50977">
    <property type="entry name" value="HTH_TETR_2"/>
    <property type="match status" value="1"/>
</dbReference>
<dbReference type="GO" id="GO:0003700">
    <property type="term" value="F:DNA-binding transcription factor activity"/>
    <property type="evidence" value="ECO:0007669"/>
    <property type="project" value="TreeGrafter"/>
</dbReference>
<reference evidence="8 9" key="1">
    <citation type="submission" date="2018-06" db="EMBL/GenBank/DDBJ databases">
        <title>Whole genome sequencing of a novel hydrocarbon degrading bacterial strain, PW21 isolated from oil contaminated produced water sample.</title>
        <authorList>
            <person name="Nagkirti P."/>
            <person name="Shaikh A."/>
            <person name="Gowdaman V."/>
            <person name="Engineer A.E."/>
            <person name="Dagar S."/>
            <person name="Dhakephalkar P.K."/>
        </authorList>
    </citation>
    <scope>NUCLEOTIDE SEQUENCE [LARGE SCALE GENOMIC DNA]</scope>
    <source>
        <strain evidence="8 9">PW21</strain>
    </source>
</reference>
<evidence type="ECO:0000259" key="7">
    <source>
        <dbReference type="PROSITE" id="PS50977"/>
    </source>
</evidence>
<dbReference type="PANTHER" id="PTHR30055">
    <property type="entry name" value="HTH-TYPE TRANSCRIPTIONAL REGULATOR RUTR"/>
    <property type="match status" value="1"/>
</dbReference>
<keyword evidence="2" id="KW-0805">Transcription regulation</keyword>
<feature type="DNA-binding region" description="H-T-H motif" evidence="5">
    <location>
        <begin position="38"/>
        <end position="57"/>
    </location>
</feature>
<dbReference type="InterPro" id="IPR050109">
    <property type="entry name" value="HTH-type_TetR-like_transc_reg"/>
</dbReference>
<evidence type="ECO:0000256" key="3">
    <source>
        <dbReference type="ARBA" id="ARBA00023125"/>
    </source>
</evidence>
<dbReference type="InterPro" id="IPR039538">
    <property type="entry name" value="BetI_C"/>
</dbReference>
<dbReference type="InterPro" id="IPR036271">
    <property type="entry name" value="Tet_transcr_reg_TetR-rel_C_sf"/>
</dbReference>
<keyword evidence="4" id="KW-0804">Transcription</keyword>
<dbReference type="RefSeq" id="WP_111249409.1">
    <property type="nucleotide sequence ID" value="NZ_QKWH01000001.1"/>
</dbReference>
<keyword evidence="1" id="KW-0678">Repressor</keyword>
<evidence type="ECO:0000256" key="5">
    <source>
        <dbReference type="PROSITE-ProRule" id="PRU00335"/>
    </source>
</evidence>